<reference evidence="15" key="3">
    <citation type="submission" date="2025-08" db="UniProtKB">
        <authorList>
            <consortium name="Ensembl"/>
        </authorList>
    </citation>
    <scope>IDENTIFICATION</scope>
</reference>
<evidence type="ECO:0000256" key="9">
    <source>
        <dbReference type="ARBA" id="ARBA00038042"/>
    </source>
</evidence>
<keyword evidence="8" id="KW-0460">Magnesium</keyword>
<dbReference type="Ensembl" id="ENSELUT00000077759.2">
    <property type="protein sequence ID" value="ENSELUP00000057916.2"/>
    <property type="gene ID" value="ENSELUG00000027237.2"/>
</dbReference>
<evidence type="ECO:0000259" key="14">
    <source>
        <dbReference type="PROSITE" id="PS51999"/>
    </source>
</evidence>
<evidence type="ECO:0000256" key="6">
    <source>
        <dbReference type="ARBA" id="ARBA00022833"/>
    </source>
</evidence>
<evidence type="ECO:0000256" key="11">
    <source>
        <dbReference type="ARBA" id="ARBA00083876"/>
    </source>
</evidence>
<evidence type="ECO:0000256" key="5">
    <source>
        <dbReference type="ARBA" id="ARBA00022801"/>
    </source>
</evidence>
<keyword evidence="7" id="KW-0269">Exonuclease</keyword>
<accession>A0A6Q2XXS5</accession>
<comment type="cofactor">
    <cofactor evidence="1">
        <name>Mg(2+)</name>
        <dbReference type="ChEBI" id="CHEBI:18420"/>
    </cofactor>
</comment>
<dbReference type="AlphaFoldDB" id="A0A6Q2XXS5"/>
<dbReference type="Gene3D" id="3.30.420.10">
    <property type="entry name" value="Ribonuclease H-like superfamily/Ribonuclease H"/>
    <property type="match status" value="1"/>
</dbReference>
<evidence type="ECO:0000256" key="12">
    <source>
        <dbReference type="PROSITE-ProRule" id="PRU01343"/>
    </source>
</evidence>
<dbReference type="InterPro" id="IPR051274">
    <property type="entry name" value="3-5_Exoribonuclease"/>
</dbReference>
<dbReference type="FunCoup" id="A0A6Q2XXS5">
    <property type="interactions" value="625"/>
</dbReference>
<evidence type="ECO:0000256" key="1">
    <source>
        <dbReference type="ARBA" id="ARBA00001946"/>
    </source>
</evidence>
<evidence type="ECO:0000256" key="3">
    <source>
        <dbReference type="ARBA" id="ARBA00022723"/>
    </source>
</evidence>
<evidence type="ECO:0000256" key="7">
    <source>
        <dbReference type="ARBA" id="ARBA00022839"/>
    </source>
</evidence>
<evidence type="ECO:0000256" key="13">
    <source>
        <dbReference type="SAM" id="MobiDB-lite"/>
    </source>
</evidence>
<keyword evidence="2" id="KW-0540">Nuclease</keyword>
<name>A0A6Q2XXS5_ESOLU</name>
<dbReference type="CDD" id="cd06133">
    <property type="entry name" value="ERI-1_3'hExo_like"/>
    <property type="match status" value="1"/>
</dbReference>
<dbReference type="InParanoid" id="A0A6Q2XXS5"/>
<dbReference type="InterPro" id="IPR010666">
    <property type="entry name" value="Znf_GRF"/>
</dbReference>
<dbReference type="SMART" id="SM00479">
    <property type="entry name" value="EXOIII"/>
    <property type="match status" value="1"/>
</dbReference>
<dbReference type="PANTHER" id="PTHR23044:SF61">
    <property type="entry name" value="3'-5' EXORIBONUCLEASE 1-RELATED"/>
    <property type="match status" value="1"/>
</dbReference>
<proteinExistence type="inferred from homology"/>
<evidence type="ECO:0000256" key="8">
    <source>
        <dbReference type="ARBA" id="ARBA00022842"/>
    </source>
</evidence>
<feature type="compositionally biased region" description="Polar residues" evidence="13">
    <location>
        <begin position="474"/>
        <end position="507"/>
    </location>
</feature>
<sequence>MSTKKLAKQLGFVRKRSQSSAGQKKPLTSNQIFPYLIVIDFESTCWRERNSYGQEIIEFPAVLLNTTTGEMESEFHTYVQPQEHPLLSEFCTELTGITQKQVEAGVPLHICLSRFSRWLQTLELQRGVIFPREQRSLVAAAKQHPCAFVTWSDWDLGVCLLYECKRKQLHKPDVLNSWIDLRATYRLFYNRKPKGLNGALQDLGIKFSGREHSGLDDARNTAHLAWRMMKDGCVMKITRSLERAPLKTKPLFGNGNNRPGNKGDNNINSTANDLTMIKNTEETPKTNCQHLGNPLNNMPAGNTKPQPEHSENKMAAGRADKPKQPLQCQSIVSPKTLLNGLTTRPCGGSSSRTARIGTITYNVSSPVTLNSTSSRHLKRSSLLLVSTTVNIPRPPQPDLNLDPEGGSVAEEVLVLVDSEPCGSYDDVLLEDCRVVAGEDLHTEEEMFEADEAPVVVHTGNDVCVETHPSVFPNPGQSEPVTGPHNSGPSSNTTYGRPSSNTNDTLCQPLTSLNHRLKTRTSSSASVSMTMKTYASAANSSSYAKPRPVSHSDTQSEPKRELPKPKDDSRTSCRISKAEIARTYNSPILKTSTSHNSDSSSFARPRPVHQRSLLSENMRRHRETPNDSFKIYSDQTDSSDAIRTPKAGSKTSTVSISSSSKPVPVKNINHQAECSRPLPSKTTAYAPTAKSSHSLPSPSFTRPRPLSTGRDSNQSASWLRTHTVAQNNAPLKTSVARTVANASSRPRKCASNAAGLGSSVGGSSLCSSSATRSSYPPAVNARITAPLCGCGRRAKRQTVCNGGPNHGRTFYGCAVRKPGPGGNRKSCEFFKWESALLRANSQARTAASSVSLCFGRNISVVHPPTSRKSY</sequence>
<dbReference type="RefSeq" id="XP_028977896.2">
    <property type="nucleotide sequence ID" value="XM_029122063.2"/>
</dbReference>
<dbReference type="GO" id="GO:0003676">
    <property type="term" value="F:nucleic acid binding"/>
    <property type="evidence" value="ECO:0007669"/>
    <property type="project" value="InterPro"/>
</dbReference>
<gene>
    <name evidence="15" type="primary">ERI2</name>
</gene>
<evidence type="ECO:0000256" key="10">
    <source>
        <dbReference type="ARBA" id="ARBA00068097"/>
    </source>
</evidence>
<keyword evidence="5" id="KW-0378">Hydrolase</keyword>
<dbReference type="Pfam" id="PF00929">
    <property type="entry name" value="RNase_T"/>
    <property type="match status" value="2"/>
</dbReference>
<reference evidence="15" key="4">
    <citation type="submission" date="2025-09" db="UniProtKB">
        <authorList>
            <consortium name="Ensembl"/>
        </authorList>
    </citation>
    <scope>IDENTIFICATION</scope>
</reference>
<dbReference type="InterPro" id="IPR047201">
    <property type="entry name" value="ERI-1_3'hExo-like"/>
</dbReference>
<dbReference type="InterPro" id="IPR013520">
    <property type="entry name" value="Ribonucl_H"/>
</dbReference>
<dbReference type="PROSITE" id="PS51999">
    <property type="entry name" value="ZF_GRF"/>
    <property type="match status" value="1"/>
</dbReference>
<protein>
    <recommendedName>
        <fullName evidence="10">ERI1 exoribonuclease 2</fullName>
    </recommendedName>
    <alternativeName>
        <fullName evidence="11">Exonuclease domain-containing protein 1</fullName>
    </alternativeName>
</protein>
<reference evidence="16" key="1">
    <citation type="journal article" date="2014" name="PLoS ONE">
        <title>The genome and linkage map of the northern pike (Esox lucius): conserved synteny revealed between the salmonid sister group and the Neoteleostei.</title>
        <authorList>
            <person name="Rondeau E.B."/>
            <person name="Minkley D.R."/>
            <person name="Leong J.S."/>
            <person name="Messmer A.M."/>
            <person name="Jantzen J.R."/>
            <person name="von Schalburg K.R."/>
            <person name="Lemon C."/>
            <person name="Bird N.H."/>
            <person name="Koop B.F."/>
        </authorList>
    </citation>
    <scope>NUCLEOTIDE SEQUENCE</scope>
</reference>
<dbReference type="GeneID" id="105030259"/>
<dbReference type="GO" id="GO:0008270">
    <property type="term" value="F:zinc ion binding"/>
    <property type="evidence" value="ECO:0007669"/>
    <property type="project" value="UniProtKB-KW"/>
</dbReference>
<dbReference type="InterPro" id="IPR036397">
    <property type="entry name" value="RNaseH_sf"/>
</dbReference>
<dbReference type="FunFam" id="3.30.420.10:FF:000062">
    <property type="entry name" value="ERI1 exoribonuclease 2 isoform X1"/>
    <property type="match status" value="1"/>
</dbReference>
<comment type="similarity">
    <text evidence="9">Belongs to the ERI2 family.</text>
</comment>
<feature type="compositionally biased region" description="Polar residues" evidence="13">
    <location>
        <begin position="293"/>
        <end position="305"/>
    </location>
</feature>
<keyword evidence="6" id="KW-0862">Zinc</keyword>
<feature type="compositionally biased region" description="Low complexity" evidence="13">
    <location>
        <begin position="591"/>
        <end position="600"/>
    </location>
</feature>
<feature type="compositionally biased region" description="Basic and acidic residues" evidence="13">
    <location>
        <begin position="553"/>
        <end position="579"/>
    </location>
</feature>
<dbReference type="Bgee" id="ENSELUG00000027237">
    <property type="expression patterns" value="Expressed in ovary and 6 other cell types or tissues"/>
</dbReference>
<feature type="region of interest" description="Disordered" evidence="13">
    <location>
        <begin position="247"/>
        <end position="270"/>
    </location>
</feature>
<dbReference type="InterPro" id="IPR012337">
    <property type="entry name" value="RNaseH-like_sf"/>
</dbReference>
<feature type="domain" description="GRF-type" evidence="14">
    <location>
        <begin position="787"/>
        <end position="835"/>
    </location>
</feature>
<evidence type="ECO:0000256" key="4">
    <source>
        <dbReference type="ARBA" id="ARBA00022771"/>
    </source>
</evidence>
<keyword evidence="3" id="KW-0479">Metal-binding</keyword>
<dbReference type="SUPFAM" id="SSF53098">
    <property type="entry name" value="Ribonuclease H-like"/>
    <property type="match status" value="1"/>
</dbReference>
<dbReference type="GO" id="GO:0000175">
    <property type="term" value="F:3'-5'-RNA exonuclease activity"/>
    <property type="evidence" value="ECO:0007669"/>
    <property type="project" value="InterPro"/>
</dbReference>
<feature type="compositionally biased region" description="Polar residues" evidence="13">
    <location>
        <begin position="679"/>
        <end position="699"/>
    </location>
</feature>
<dbReference type="PANTHER" id="PTHR23044">
    <property type="entry name" value="3'-5' EXONUCLEASE ERI1-RELATED"/>
    <property type="match status" value="1"/>
</dbReference>
<feature type="compositionally biased region" description="Polar residues" evidence="13">
    <location>
        <begin position="254"/>
        <end position="270"/>
    </location>
</feature>
<evidence type="ECO:0000313" key="15">
    <source>
        <dbReference type="Ensembl" id="ENSELUP00000057916.2"/>
    </source>
</evidence>
<reference evidence="15" key="2">
    <citation type="submission" date="2020-02" db="EMBL/GenBank/DDBJ databases">
        <title>Esox lucius (northern pike) genome, fEsoLuc1, primary haplotype.</title>
        <authorList>
            <person name="Myers G."/>
            <person name="Karagic N."/>
            <person name="Meyer A."/>
            <person name="Pippel M."/>
            <person name="Reichard M."/>
            <person name="Winkler S."/>
            <person name="Tracey A."/>
            <person name="Sims Y."/>
            <person name="Howe K."/>
            <person name="Rhie A."/>
            <person name="Formenti G."/>
            <person name="Durbin R."/>
            <person name="Fedrigo O."/>
            <person name="Jarvis E.D."/>
        </authorList>
    </citation>
    <scope>NUCLEOTIDE SEQUENCE [LARGE SCALE GENOMIC DNA]</scope>
</reference>
<dbReference type="Pfam" id="PF06839">
    <property type="entry name" value="Zn_ribbon_GRF"/>
    <property type="match status" value="1"/>
</dbReference>
<keyword evidence="4 12" id="KW-0863">Zinc-finger</keyword>
<feature type="region of interest" description="Disordered" evidence="13">
    <location>
        <begin position="293"/>
        <end position="325"/>
    </location>
</feature>
<feature type="region of interest" description="Disordered" evidence="13">
    <location>
        <begin position="537"/>
        <end position="713"/>
    </location>
</feature>
<evidence type="ECO:0000256" key="2">
    <source>
        <dbReference type="ARBA" id="ARBA00022722"/>
    </source>
</evidence>
<keyword evidence="16" id="KW-1185">Reference proteome</keyword>
<evidence type="ECO:0000313" key="16">
    <source>
        <dbReference type="Proteomes" id="UP000265140"/>
    </source>
</evidence>
<feature type="compositionally biased region" description="Low complexity" evidence="13">
    <location>
        <begin position="648"/>
        <end position="665"/>
    </location>
</feature>
<organism evidence="15 16">
    <name type="scientific">Esox lucius</name>
    <name type="common">Northern pike</name>
    <dbReference type="NCBI Taxonomy" id="8010"/>
    <lineage>
        <taxon>Eukaryota</taxon>
        <taxon>Metazoa</taxon>
        <taxon>Chordata</taxon>
        <taxon>Craniata</taxon>
        <taxon>Vertebrata</taxon>
        <taxon>Euteleostomi</taxon>
        <taxon>Actinopterygii</taxon>
        <taxon>Neopterygii</taxon>
        <taxon>Teleostei</taxon>
        <taxon>Protacanthopterygii</taxon>
        <taxon>Esociformes</taxon>
        <taxon>Esocidae</taxon>
        <taxon>Esox</taxon>
    </lineage>
</organism>
<dbReference type="GeneTree" id="ENSGT00530000063205"/>
<feature type="compositionally biased region" description="Basic and acidic residues" evidence="13">
    <location>
        <begin position="306"/>
        <end position="323"/>
    </location>
</feature>
<feature type="region of interest" description="Disordered" evidence="13">
    <location>
        <begin position="466"/>
        <end position="507"/>
    </location>
</feature>
<dbReference type="Proteomes" id="UP000265140">
    <property type="component" value="Chromosome 9"/>
</dbReference>